<keyword evidence="1" id="KW-0547">Nucleotide-binding</keyword>
<evidence type="ECO:0000256" key="4">
    <source>
        <dbReference type="ARBA" id="ARBA00034320"/>
    </source>
</evidence>
<evidence type="ECO:0000313" key="8">
    <source>
        <dbReference type="Proteomes" id="UP001174909"/>
    </source>
</evidence>
<dbReference type="SUPFAM" id="SSF90002">
    <property type="entry name" value="Hypothetical protein YjiA, C-terminal domain"/>
    <property type="match status" value="1"/>
</dbReference>
<evidence type="ECO:0000256" key="1">
    <source>
        <dbReference type="ARBA" id="ARBA00022741"/>
    </source>
</evidence>
<evidence type="ECO:0000313" key="7">
    <source>
        <dbReference type="EMBL" id="CAI8047330.1"/>
    </source>
</evidence>
<comment type="caution">
    <text evidence="7">The sequence shown here is derived from an EMBL/GenBank/DDBJ whole genome shotgun (WGS) entry which is preliminary data.</text>
</comment>
<proteinExistence type="inferred from homology"/>
<dbReference type="Pfam" id="PF07683">
    <property type="entry name" value="CobW_C"/>
    <property type="match status" value="1"/>
</dbReference>
<keyword evidence="2" id="KW-0378">Hydrolase</keyword>
<dbReference type="Pfam" id="PF02492">
    <property type="entry name" value="cobW"/>
    <property type="match status" value="1"/>
</dbReference>
<dbReference type="SMART" id="SM00833">
    <property type="entry name" value="CobW_C"/>
    <property type="match status" value="1"/>
</dbReference>
<dbReference type="InterPro" id="IPR051316">
    <property type="entry name" value="Zinc-reg_GTPase_activator"/>
</dbReference>
<dbReference type="InterPro" id="IPR011629">
    <property type="entry name" value="CobW-like_C"/>
</dbReference>
<dbReference type="AlphaFoldDB" id="A0AA35TFH5"/>
<dbReference type="CDD" id="cd03112">
    <property type="entry name" value="CobW-like"/>
    <property type="match status" value="1"/>
</dbReference>
<comment type="catalytic activity">
    <reaction evidence="5">
        <text>GTP + H2O = GDP + phosphate + H(+)</text>
        <dbReference type="Rhea" id="RHEA:19669"/>
        <dbReference type="ChEBI" id="CHEBI:15377"/>
        <dbReference type="ChEBI" id="CHEBI:15378"/>
        <dbReference type="ChEBI" id="CHEBI:37565"/>
        <dbReference type="ChEBI" id="CHEBI:43474"/>
        <dbReference type="ChEBI" id="CHEBI:58189"/>
    </reaction>
    <physiologicalReaction direction="left-to-right" evidence="5">
        <dbReference type="Rhea" id="RHEA:19670"/>
    </physiologicalReaction>
</comment>
<dbReference type="InterPro" id="IPR036627">
    <property type="entry name" value="CobW-likC_sf"/>
</dbReference>
<dbReference type="Proteomes" id="UP001174909">
    <property type="component" value="Unassembled WGS sequence"/>
</dbReference>
<dbReference type="PANTHER" id="PTHR13748:SF70">
    <property type="entry name" value="COBW_HYPB_UREG NUCLEOTIDE-BINDING DOMAIN-CONTAINING PROTEIN"/>
    <property type="match status" value="1"/>
</dbReference>
<sequence length="353" mass="38649">MRTGEAPVTRIDDRSVDERIPITLLTGFLGAGKTTLVNRLLSAPDAGKIAVIVNEFGEIGIDGDLIARANEDMLELTNGCICCAAQGDLMDGLNRLFLRKTTGIADPSPLARLFYTDMKLDLTFRLDAVLTVVDLKHVIGQIARSPEAEKQIAIADKLIFNKRDLVDDAEFADAVAAVERLNPFSVKEVTTHGALPIDRLLDLDLFEPKRRDDMVGAWIGADQPASASGEAGDHAHDDHVHTPGVGAVCLQSREPLEWNALLRFFLDLAQEKGENLFRVKGMVHFQNVEKPVIFQGVQATFSPPTYAESWPRGEVETRIVVIGRDLDAAEMQARFAACIARRETVLDRGLGAI</sequence>
<evidence type="ECO:0000256" key="3">
    <source>
        <dbReference type="ARBA" id="ARBA00023186"/>
    </source>
</evidence>
<dbReference type="Gene3D" id="3.40.50.300">
    <property type="entry name" value="P-loop containing nucleotide triphosphate hydrolases"/>
    <property type="match status" value="1"/>
</dbReference>
<keyword evidence="8" id="KW-1185">Reference proteome</keyword>
<dbReference type="InterPro" id="IPR003495">
    <property type="entry name" value="CobW/HypB/UreG_nucleotide-bd"/>
</dbReference>
<evidence type="ECO:0000256" key="5">
    <source>
        <dbReference type="ARBA" id="ARBA00049117"/>
    </source>
</evidence>
<accession>A0AA35TFH5</accession>
<protein>
    <submittedName>
        <fullName evidence="7">COBW domain-containing protein 2</fullName>
    </submittedName>
</protein>
<feature type="domain" description="CobW C-terminal" evidence="6">
    <location>
        <begin position="245"/>
        <end position="339"/>
    </location>
</feature>
<dbReference type="GO" id="GO:0000166">
    <property type="term" value="F:nucleotide binding"/>
    <property type="evidence" value="ECO:0007669"/>
    <property type="project" value="UniProtKB-KW"/>
</dbReference>
<reference evidence="7" key="1">
    <citation type="submission" date="2023-03" db="EMBL/GenBank/DDBJ databases">
        <authorList>
            <person name="Steffen K."/>
            <person name="Cardenas P."/>
        </authorList>
    </citation>
    <scope>NUCLEOTIDE SEQUENCE</scope>
</reference>
<dbReference type="EMBL" id="CASHTH010003626">
    <property type="protein sequence ID" value="CAI8047330.1"/>
    <property type="molecule type" value="Genomic_DNA"/>
</dbReference>
<evidence type="ECO:0000259" key="6">
    <source>
        <dbReference type="SMART" id="SM00833"/>
    </source>
</evidence>
<dbReference type="GO" id="GO:0005737">
    <property type="term" value="C:cytoplasm"/>
    <property type="evidence" value="ECO:0007669"/>
    <property type="project" value="TreeGrafter"/>
</dbReference>
<keyword evidence="3" id="KW-0143">Chaperone</keyword>
<dbReference type="PANTHER" id="PTHR13748">
    <property type="entry name" value="COBW-RELATED"/>
    <property type="match status" value="1"/>
</dbReference>
<name>A0AA35TFH5_GEOBA</name>
<dbReference type="SUPFAM" id="SSF52540">
    <property type="entry name" value="P-loop containing nucleoside triphosphate hydrolases"/>
    <property type="match status" value="1"/>
</dbReference>
<dbReference type="GO" id="GO:0016787">
    <property type="term" value="F:hydrolase activity"/>
    <property type="evidence" value="ECO:0007669"/>
    <property type="project" value="UniProtKB-KW"/>
</dbReference>
<comment type="similarity">
    <text evidence="4">Belongs to the SIMIBI class G3E GTPase family. ZNG1 subfamily.</text>
</comment>
<evidence type="ECO:0000256" key="2">
    <source>
        <dbReference type="ARBA" id="ARBA00022801"/>
    </source>
</evidence>
<organism evidence="7 8">
    <name type="scientific">Geodia barretti</name>
    <name type="common">Barrett's horny sponge</name>
    <dbReference type="NCBI Taxonomy" id="519541"/>
    <lineage>
        <taxon>Eukaryota</taxon>
        <taxon>Metazoa</taxon>
        <taxon>Porifera</taxon>
        <taxon>Demospongiae</taxon>
        <taxon>Heteroscleromorpha</taxon>
        <taxon>Tetractinellida</taxon>
        <taxon>Astrophorina</taxon>
        <taxon>Geodiidae</taxon>
        <taxon>Geodia</taxon>
    </lineage>
</organism>
<gene>
    <name evidence="7" type="ORF">GBAR_LOCUS26150</name>
</gene>
<dbReference type="Gene3D" id="3.30.1220.10">
    <property type="entry name" value="CobW-like, C-terminal domain"/>
    <property type="match status" value="1"/>
</dbReference>
<dbReference type="InterPro" id="IPR027417">
    <property type="entry name" value="P-loop_NTPase"/>
</dbReference>